<keyword evidence="3" id="KW-1185">Reference proteome</keyword>
<dbReference type="EMBL" id="VYZN01000014">
    <property type="protein sequence ID" value="KAE9540025.1"/>
    <property type="molecule type" value="Genomic_DNA"/>
</dbReference>
<keyword evidence="1" id="KW-0812">Transmembrane</keyword>
<feature type="transmembrane region" description="Helical" evidence="1">
    <location>
        <begin position="50"/>
        <end position="72"/>
    </location>
</feature>
<proteinExistence type="predicted"/>
<comment type="caution">
    <text evidence="2">The sequence shown here is derived from an EMBL/GenBank/DDBJ whole genome shotgun (WGS) entry which is preliminary data.</text>
</comment>
<evidence type="ECO:0000313" key="3">
    <source>
        <dbReference type="Proteomes" id="UP000475862"/>
    </source>
</evidence>
<protein>
    <submittedName>
        <fullName evidence="2">Uncharacterized protein</fullName>
    </submittedName>
</protein>
<name>A0A6G0TW92_APHGL</name>
<organism evidence="2 3">
    <name type="scientific">Aphis glycines</name>
    <name type="common">Soybean aphid</name>
    <dbReference type="NCBI Taxonomy" id="307491"/>
    <lineage>
        <taxon>Eukaryota</taxon>
        <taxon>Metazoa</taxon>
        <taxon>Ecdysozoa</taxon>
        <taxon>Arthropoda</taxon>
        <taxon>Hexapoda</taxon>
        <taxon>Insecta</taxon>
        <taxon>Pterygota</taxon>
        <taxon>Neoptera</taxon>
        <taxon>Paraneoptera</taxon>
        <taxon>Hemiptera</taxon>
        <taxon>Sternorrhyncha</taxon>
        <taxon>Aphidomorpha</taxon>
        <taxon>Aphidoidea</taxon>
        <taxon>Aphididae</taxon>
        <taxon>Aphidini</taxon>
        <taxon>Aphis</taxon>
        <taxon>Aphis</taxon>
    </lineage>
</organism>
<feature type="transmembrane region" description="Helical" evidence="1">
    <location>
        <begin position="20"/>
        <end position="43"/>
    </location>
</feature>
<reference evidence="2 3" key="1">
    <citation type="submission" date="2019-08" db="EMBL/GenBank/DDBJ databases">
        <title>The genome of the soybean aphid Biotype 1, its phylome, world population structure and adaptation to the North American continent.</title>
        <authorList>
            <person name="Giordano R."/>
            <person name="Donthu R.K."/>
            <person name="Hernandez A.G."/>
            <person name="Wright C.L."/>
            <person name="Zimin A.V."/>
        </authorList>
    </citation>
    <scope>NUCLEOTIDE SEQUENCE [LARGE SCALE GENOMIC DNA]</scope>
    <source>
        <tissue evidence="2">Whole aphids</tissue>
    </source>
</reference>
<keyword evidence="1" id="KW-1133">Transmembrane helix</keyword>
<accession>A0A6G0TW92</accession>
<keyword evidence="1" id="KW-0472">Membrane</keyword>
<sequence length="171" mass="20139">MMIEFEYHLCFTITKNKNALSYKFIALLISKTTLIFCKSFYLLSSTIQRLTCIILLVFYVLSISTKVLRIYFLSIAEQNCNDDCCLKIVGMIYLLKHEFRNQDLVTGRIKEKLKNYKRIHDIKVFTFHMFKLTKSSRVSYILGIYASGYAEKIRELIIISMFCDTCHFSIE</sequence>
<evidence type="ECO:0000256" key="1">
    <source>
        <dbReference type="SAM" id="Phobius"/>
    </source>
</evidence>
<gene>
    <name evidence="2" type="ORF">AGLY_005277</name>
</gene>
<dbReference type="Proteomes" id="UP000475862">
    <property type="component" value="Unassembled WGS sequence"/>
</dbReference>
<dbReference type="AlphaFoldDB" id="A0A6G0TW92"/>
<evidence type="ECO:0000313" key="2">
    <source>
        <dbReference type="EMBL" id="KAE9540025.1"/>
    </source>
</evidence>